<evidence type="ECO:0000313" key="2">
    <source>
        <dbReference type="EMBL" id="MBW9062085.1"/>
    </source>
</evidence>
<feature type="signal peptide" evidence="1">
    <location>
        <begin position="1"/>
        <end position="20"/>
    </location>
</feature>
<organism evidence="2 3">
    <name type="scientific">Rhizobium herbae</name>
    <dbReference type="NCBI Taxonomy" id="508661"/>
    <lineage>
        <taxon>Bacteria</taxon>
        <taxon>Pseudomonadati</taxon>
        <taxon>Pseudomonadota</taxon>
        <taxon>Alphaproteobacteria</taxon>
        <taxon>Hyphomicrobiales</taxon>
        <taxon>Rhizobiaceae</taxon>
        <taxon>Rhizobium/Agrobacterium group</taxon>
        <taxon>Rhizobium</taxon>
    </lineage>
</organism>
<accession>A0ABS7H5N7</accession>
<protein>
    <recommendedName>
        <fullName evidence="4">DUF3828 domain-containing protein</fullName>
    </recommendedName>
</protein>
<evidence type="ECO:0008006" key="4">
    <source>
        <dbReference type="Google" id="ProtNLM"/>
    </source>
</evidence>
<feature type="chain" id="PRO_5047213165" description="DUF3828 domain-containing protein" evidence="1">
    <location>
        <begin position="21"/>
        <end position="173"/>
    </location>
</feature>
<comment type="caution">
    <text evidence="2">The sequence shown here is derived from an EMBL/GenBank/DDBJ whole genome shotgun (WGS) entry which is preliminary data.</text>
</comment>
<dbReference type="Proteomes" id="UP000757604">
    <property type="component" value="Unassembled WGS sequence"/>
</dbReference>
<name>A0ABS7H5N7_9HYPH</name>
<reference evidence="2 3" key="1">
    <citation type="journal article" date="2021" name="MBio">
        <title>Poor Competitiveness of Bradyrhizobium in Pigeon Pea Root Colonization in Indian Soils.</title>
        <authorList>
            <person name="Chalasani D."/>
            <person name="Basu A."/>
            <person name="Pullabhotla S.V.S.R.N."/>
            <person name="Jorrin B."/>
            <person name="Neal A.L."/>
            <person name="Poole P.S."/>
            <person name="Podile A.R."/>
            <person name="Tkacz A."/>
        </authorList>
    </citation>
    <scope>NUCLEOTIDE SEQUENCE [LARGE SCALE GENOMIC DNA]</scope>
    <source>
        <strain evidence="2 3">HU44</strain>
    </source>
</reference>
<gene>
    <name evidence="2" type="ORF">JNB71_02030</name>
</gene>
<proteinExistence type="predicted"/>
<keyword evidence="3" id="KW-1185">Reference proteome</keyword>
<evidence type="ECO:0000313" key="3">
    <source>
        <dbReference type="Proteomes" id="UP000757604"/>
    </source>
</evidence>
<evidence type="ECO:0000256" key="1">
    <source>
        <dbReference type="SAM" id="SignalP"/>
    </source>
</evidence>
<keyword evidence="1" id="KW-0732">Signal</keyword>
<dbReference type="EMBL" id="JAEUAO010000001">
    <property type="protein sequence ID" value="MBW9062085.1"/>
    <property type="molecule type" value="Genomic_DNA"/>
</dbReference>
<sequence length="173" mass="19387">MKMKAACMAASIVLAGPALADGREDLVRSYVDRIVVNSLDEPDRYDPYFTEIQLLNDFSGNFVNAYTEALKESRKRGDATLFETDPMTGDANRCPIGKTGIVDRTRSDTRNMLEATMDLPACDGAPARSIRLMFFLEKDGSSSGTYRIDDVLRFVAEGKWFSLQAWLERRARP</sequence>
<dbReference type="RefSeq" id="WP_220370172.1">
    <property type="nucleotide sequence ID" value="NZ_JAEUAO010000001.1"/>
</dbReference>